<sequence length="18" mass="2152">MLTYTTVVTFAQKHHHHT</sequence>
<dbReference type="AlphaFoldDB" id="A0A1C3T302"/>
<reference evidence="2" key="1">
    <citation type="submission" date="2016-08" db="EMBL/GenBank/DDBJ databases">
        <authorList>
            <person name="Seilhamer J.J."/>
        </authorList>
    </citation>
    <scope>NUCLEOTIDE SEQUENCE [LARGE SCALE GENOMIC DNA]</scope>
    <source>
        <strain evidence="2">SDA_GO95</strain>
    </source>
</reference>
<proteinExistence type="predicted"/>
<protein>
    <submittedName>
        <fullName evidence="1">Uncharacterized protein</fullName>
    </submittedName>
</protein>
<accession>A0A1C3T302</accession>
<dbReference type="EMBL" id="FMAK01000017">
    <property type="protein sequence ID" value="SCB66612.1"/>
    <property type="molecule type" value="Genomic_DNA"/>
</dbReference>
<name>A0A1C3T302_BACMY</name>
<organism evidence="1 2">
    <name type="scientific">Bacillus mycoides</name>
    <dbReference type="NCBI Taxonomy" id="1405"/>
    <lineage>
        <taxon>Bacteria</taxon>
        <taxon>Bacillati</taxon>
        <taxon>Bacillota</taxon>
        <taxon>Bacilli</taxon>
        <taxon>Bacillales</taxon>
        <taxon>Bacillaceae</taxon>
        <taxon>Bacillus</taxon>
        <taxon>Bacillus cereus group</taxon>
    </lineage>
</organism>
<evidence type="ECO:0000313" key="1">
    <source>
        <dbReference type="EMBL" id="SCB66612.1"/>
    </source>
</evidence>
<dbReference type="Proteomes" id="UP000195696">
    <property type="component" value="Unassembled WGS sequence"/>
</dbReference>
<evidence type="ECO:0000313" key="2">
    <source>
        <dbReference type="Proteomes" id="UP000195696"/>
    </source>
</evidence>
<gene>
    <name evidence="1" type="ORF">BWGO95_00555</name>
</gene>